<feature type="region of interest" description="Disordered" evidence="1">
    <location>
        <begin position="82"/>
        <end position="179"/>
    </location>
</feature>
<protein>
    <recommendedName>
        <fullName evidence="2">WIYLD domain-containing protein</fullName>
    </recommendedName>
</protein>
<evidence type="ECO:0000259" key="2">
    <source>
        <dbReference type="Pfam" id="PF10440"/>
    </source>
</evidence>
<dbReference type="InterPro" id="IPR043017">
    <property type="entry name" value="WIYLD_dom_sf"/>
</dbReference>
<proteinExistence type="predicted"/>
<dbReference type="Proteomes" id="UP001202328">
    <property type="component" value="Unassembled WGS sequence"/>
</dbReference>
<evidence type="ECO:0000256" key="1">
    <source>
        <dbReference type="SAM" id="MobiDB-lite"/>
    </source>
</evidence>
<evidence type="ECO:0000313" key="3">
    <source>
        <dbReference type="EMBL" id="KAI3906571.1"/>
    </source>
</evidence>
<sequence length="245" mass="28356">MFSCDFLQKLTRYDAAYDHLGRGGLGFTKKVIRKKIDSLLKVYGDEGWVFIEDGAYKLLIDCLLEEQEKLLLKGKEVEEEDREKLLLKDKEEEDQHELSLKEKDDEEEEDQESDEQPPPKISSLAEIEKRLAQNGRLSSTGETSKVKSRITESERFASVSEASNTTESPESTEVEISEPIATEIPQRITRRPCFGFYVSDDDDEDDCEENYVFFETKASLRERIARERSVTPRRERKSRWDLVGV</sequence>
<dbReference type="AlphaFoldDB" id="A0AAD4XFF9"/>
<dbReference type="EMBL" id="JAJJMB010010755">
    <property type="protein sequence ID" value="KAI3906571.1"/>
    <property type="molecule type" value="Genomic_DNA"/>
</dbReference>
<dbReference type="PANTHER" id="PTHR34271">
    <property type="entry name" value="NUCLEOLAR HISTONE METHYLTRANSFERASE-RELATED PROTEIN"/>
    <property type="match status" value="1"/>
</dbReference>
<feature type="compositionally biased region" description="Acidic residues" evidence="1">
    <location>
        <begin position="104"/>
        <end position="115"/>
    </location>
</feature>
<gene>
    <name evidence="3" type="ORF">MKW98_009479</name>
</gene>
<organism evidence="3 4">
    <name type="scientific">Papaver atlanticum</name>
    <dbReference type="NCBI Taxonomy" id="357466"/>
    <lineage>
        <taxon>Eukaryota</taxon>
        <taxon>Viridiplantae</taxon>
        <taxon>Streptophyta</taxon>
        <taxon>Embryophyta</taxon>
        <taxon>Tracheophyta</taxon>
        <taxon>Spermatophyta</taxon>
        <taxon>Magnoliopsida</taxon>
        <taxon>Ranunculales</taxon>
        <taxon>Papaveraceae</taxon>
        <taxon>Papaveroideae</taxon>
        <taxon>Papaver</taxon>
    </lineage>
</organism>
<evidence type="ECO:0000313" key="4">
    <source>
        <dbReference type="Proteomes" id="UP001202328"/>
    </source>
</evidence>
<name>A0AAD4XFF9_9MAGN</name>
<dbReference type="Gene3D" id="1.10.8.850">
    <property type="entry name" value="Histone-lysine N methyltransferase , C-terminal domain-like"/>
    <property type="match status" value="1"/>
</dbReference>
<dbReference type="Pfam" id="PF10440">
    <property type="entry name" value="WIYLD"/>
    <property type="match status" value="1"/>
</dbReference>
<feature type="compositionally biased region" description="Polar residues" evidence="1">
    <location>
        <begin position="160"/>
        <end position="169"/>
    </location>
</feature>
<accession>A0AAD4XFF9</accession>
<comment type="caution">
    <text evidence="3">The sequence shown here is derived from an EMBL/GenBank/DDBJ whole genome shotgun (WGS) entry which is preliminary data.</text>
</comment>
<reference evidence="3" key="1">
    <citation type="submission" date="2022-04" db="EMBL/GenBank/DDBJ databases">
        <title>A functionally conserved STORR gene fusion in Papaver species that diverged 16.8 million years ago.</title>
        <authorList>
            <person name="Catania T."/>
        </authorList>
    </citation>
    <scope>NUCLEOTIDE SEQUENCE</scope>
    <source>
        <strain evidence="3">S-188037</strain>
    </source>
</reference>
<feature type="domain" description="WIYLD" evidence="2">
    <location>
        <begin position="9"/>
        <end position="69"/>
    </location>
</feature>
<dbReference type="InterPro" id="IPR018848">
    <property type="entry name" value="WIYLD_domain"/>
</dbReference>
<dbReference type="PANTHER" id="PTHR34271:SF1">
    <property type="entry name" value="NUCLEOLAR HISTONE METHYLTRANSFERASE-RELATED PROTEIN"/>
    <property type="match status" value="1"/>
</dbReference>
<keyword evidence="4" id="KW-1185">Reference proteome</keyword>